<dbReference type="PANTHER" id="PTHR40280">
    <property type="entry name" value="BLR6907 PROTEIN"/>
    <property type="match status" value="1"/>
</dbReference>
<accession>A0A7S1UES1</accession>
<dbReference type="Pfam" id="PF18029">
    <property type="entry name" value="Glyoxalase_6"/>
    <property type="match status" value="1"/>
</dbReference>
<dbReference type="AlphaFoldDB" id="A0A7S1UES1"/>
<protein>
    <recommendedName>
        <fullName evidence="2">Glyoxalase-like domain-containing protein</fullName>
    </recommendedName>
</protein>
<evidence type="ECO:0000259" key="2">
    <source>
        <dbReference type="Pfam" id="PF18029"/>
    </source>
</evidence>
<feature type="chain" id="PRO_5031388294" description="Glyoxalase-like domain-containing protein" evidence="1">
    <location>
        <begin position="20"/>
        <end position="335"/>
    </location>
</feature>
<feature type="signal peptide" evidence="1">
    <location>
        <begin position="1"/>
        <end position="19"/>
    </location>
</feature>
<organism evidence="3">
    <name type="scientific">Phaeomonas parva</name>
    <dbReference type="NCBI Taxonomy" id="124430"/>
    <lineage>
        <taxon>Eukaryota</taxon>
        <taxon>Sar</taxon>
        <taxon>Stramenopiles</taxon>
        <taxon>Ochrophyta</taxon>
        <taxon>Pinguiophyceae</taxon>
        <taxon>Pinguiochrysidales</taxon>
        <taxon>Pinguiochrysidaceae</taxon>
        <taxon>Phaeomonas</taxon>
    </lineage>
</organism>
<dbReference type="Gene3D" id="3.10.180.10">
    <property type="entry name" value="2,3-Dihydroxybiphenyl 1,2-Dioxygenase, domain 1"/>
    <property type="match status" value="1"/>
</dbReference>
<dbReference type="CDD" id="cd06587">
    <property type="entry name" value="VOC"/>
    <property type="match status" value="1"/>
</dbReference>
<reference evidence="3" key="1">
    <citation type="submission" date="2021-01" db="EMBL/GenBank/DDBJ databases">
        <authorList>
            <person name="Corre E."/>
            <person name="Pelletier E."/>
            <person name="Niang G."/>
            <person name="Scheremetjew M."/>
            <person name="Finn R."/>
            <person name="Kale V."/>
            <person name="Holt S."/>
            <person name="Cochrane G."/>
            <person name="Meng A."/>
            <person name="Brown T."/>
            <person name="Cohen L."/>
        </authorList>
    </citation>
    <scope>NUCLEOTIDE SEQUENCE</scope>
    <source>
        <strain evidence="3">CCMP2877</strain>
    </source>
</reference>
<dbReference type="InterPro" id="IPR041581">
    <property type="entry name" value="Glyoxalase_6"/>
</dbReference>
<feature type="domain" description="Glyoxalase-like" evidence="2">
    <location>
        <begin position="178"/>
        <end position="266"/>
    </location>
</feature>
<evidence type="ECO:0000313" key="3">
    <source>
        <dbReference type="EMBL" id="CAD9266063.1"/>
    </source>
</evidence>
<dbReference type="InterPro" id="IPR029068">
    <property type="entry name" value="Glyas_Bleomycin-R_OHBP_Dase"/>
</dbReference>
<dbReference type="EMBL" id="HBGJ01038903">
    <property type="protein sequence ID" value="CAD9266063.1"/>
    <property type="molecule type" value="Transcribed_RNA"/>
</dbReference>
<proteinExistence type="predicted"/>
<evidence type="ECO:0000256" key="1">
    <source>
        <dbReference type="SAM" id="SignalP"/>
    </source>
</evidence>
<dbReference type="PANTHER" id="PTHR40280:SF1">
    <property type="entry name" value="VOC DOMAIN-CONTAINING PROTEIN"/>
    <property type="match status" value="1"/>
</dbReference>
<dbReference type="SUPFAM" id="SSF54593">
    <property type="entry name" value="Glyoxalase/Bleomycin resistance protein/Dihydroxybiphenyl dioxygenase"/>
    <property type="match status" value="1"/>
</dbReference>
<name>A0A7S1UES1_9STRA</name>
<keyword evidence="1" id="KW-0732">Signal</keyword>
<sequence>MKRGFTAVAALGLLQAAGAWTGSNVLILDHVNVNHERGRHDLLKAFYFDVLGLSPDPRKAENIAKGRKTLWANAGIHQFHLSEGATAQVFDGTVRLAYPTLEPLRRRLSAPPAVLADSEFAFEDIDGGGLRLTCPWGNTVDAVADASAADSRGSQPGEAGEALAMTSVTVRVPRGEQNLDGVARFYEQVLGCEVEREAGAVVLRTGPTQALRFEEAAEGAGDPSHEELEEVEEGLANNGIHLSMYVADLTGAYEKAEALGCLFVNHRFKRRAYTLDEAVDQCMFRLLDVVDPENPTAGPIIRIEHEVRSCTTKDGAKYKSCPFASLEEIGLKTAA</sequence>
<gene>
    <name evidence="3" type="ORF">PPAR1163_LOCUS24486</name>
</gene>